<dbReference type="PANTHER" id="PTHR31025">
    <property type="entry name" value="SI:CH211-196P9.1-RELATED"/>
    <property type="match status" value="1"/>
</dbReference>
<evidence type="ECO:0000256" key="3">
    <source>
        <dbReference type="SAM" id="MobiDB-lite"/>
    </source>
</evidence>
<dbReference type="AlphaFoldDB" id="A0AAE1L7R3"/>
<dbReference type="InterPro" id="IPR003508">
    <property type="entry name" value="CIDE-N_dom"/>
</dbReference>
<name>A0AAE1L7R3_9NEOP</name>
<sequence length="557" mass="62877">MDKFIVRVFSTDRKVKVFVKVSSLQETIFEGSIKLKLDGNDFQVLQESDGTLIDDEDIFISLCQEAKMMHSQLSVMLMPIGRSWSSSSSSSETTNEPESSDSSEDVMDLSDSAFESGDTTTPRRSRSVCFAMHEVTSFLDPLTAKLNDKQLPKNFYVLKKKAVEEAFHLAGKYMIKIQDYKNATARKLAEFIINHDNGKYRKIFEIQIGSSMVIQDTNIFLKKYMREENTKKRLTPTRPRQRVESDCDDEGLLPPPPSKQDMYGCVAFSVPLPDGEDDETQEEKRKRLLVLGEDDDESIALMAATFPSQRSDINGAKPLISRLGAVMEKWPLLTKQGHFLSHSKTLMGKDVKRVWDKNIGEKAENIFKFMEQHFENEASKKEPAPQTLNMLDLIRKAKELDMGRRSVAASCVAVFSLIIGYMNESQNSVFIILPESASDEDIFEEARIAKDFPLLVIRGVSMLDYVDSCIILPGPTKIGATNVTDGFLITVLAYFAFLTVFNPAAHSSLEFYQRFFLQVNPPEGSKRAVRRRTVDSIDSKVRCLAEKLMAASSQWSL</sequence>
<evidence type="ECO:0000256" key="2">
    <source>
        <dbReference type="PROSITE-ProRule" id="PRU00447"/>
    </source>
</evidence>
<feature type="compositionally biased region" description="Acidic residues" evidence="3">
    <location>
        <begin position="98"/>
        <end position="107"/>
    </location>
</feature>
<dbReference type="PROSITE" id="PS51135">
    <property type="entry name" value="CIDE_N"/>
    <property type="match status" value="1"/>
</dbReference>
<evidence type="ECO:0000256" key="1">
    <source>
        <dbReference type="ARBA" id="ARBA00022703"/>
    </source>
</evidence>
<proteinExistence type="predicted"/>
<feature type="region of interest" description="Disordered" evidence="3">
    <location>
        <begin position="230"/>
        <end position="256"/>
    </location>
</feature>
<feature type="region of interest" description="Disordered" evidence="3">
    <location>
        <begin position="86"/>
        <end position="107"/>
    </location>
</feature>
<dbReference type="Gene3D" id="3.10.20.10">
    <property type="match status" value="1"/>
</dbReference>
<evidence type="ECO:0000313" key="5">
    <source>
        <dbReference type="EMBL" id="KAK3909801.1"/>
    </source>
</evidence>
<keyword evidence="6" id="KW-1185">Reference proteome</keyword>
<dbReference type="SUPFAM" id="SSF54277">
    <property type="entry name" value="CAD &amp; PB1 domains"/>
    <property type="match status" value="1"/>
</dbReference>
<dbReference type="PANTHER" id="PTHR31025:SF22">
    <property type="entry name" value="IP13529P"/>
    <property type="match status" value="1"/>
</dbReference>
<feature type="domain" description="CIDE-N" evidence="4">
    <location>
        <begin position="2"/>
        <end position="79"/>
    </location>
</feature>
<dbReference type="Pfam" id="PF02017">
    <property type="entry name" value="CIDE-N"/>
    <property type="match status" value="1"/>
</dbReference>
<comment type="caution">
    <text evidence="5">The sequence shown here is derived from an EMBL/GenBank/DDBJ whole genome shotgun (WGS) entry which is preliminary data.</text>
</comment>
<dbReference type="Proteomes" id="UP001219518">
    <property type="component" value="Unassembled WGS sequence"/>
</dbReference>
<dbReference type="EMBL" id="JAHWGI010000122">
    <property type="protein sequence ID" value="KAK3909801.1"/>
    <property type="molecule type" value="Genomic_DNA"/>
</dbReference>
<gene>
    <name evidence="5" type="ORF">KUF71_019810</name>
</gene>
<dbReference type="SMART" id="SM00266">
    <property type="entry name" value="CAD"/>
    <property type="match status" value="1"/>
</dbReference>
<protein>
    <submittedName>
        <fullName evidence="5">Cell death activator CIDE-3</fullName>
    </submittedName>
</protein>
<dbReference type="GO" id="GO:0006915">
    <property type="term" value="P:apoptotic process"/>
    <property type="evidence" value="ECO:0007669"/>
    <property type="project" value="UniProtKB-UniRule"/>
</dbReference>
<accession>A0AAE1L7R3</accession>
<feature type="compositionally biased region" description="Low complexity" evidence="3">
    <location>
        <begin position="86"/>
        <end position="97"/>
    </location>
</feature>
<keyword evidence="1 2" id="KW-0053">Apoptosis</keyword>
<reference evidence="5" key="1">
    <citation type="submission" date="2021-07" db="EMBL/GenBank/DDBJ databases">
        <authorList>
            <person name="Catto M.A."/>
            <person name="Jacobson A."/>
            <person name="Kennedy G."/>
            <person name="Labadie P."/>
            <person name="Hunt B.G."/>
            <person name="Srinivasan R."/>
        </authorList>
    </citation>
    <scope>NUCLEOTIDE SEQUENCE</scope>
    <source>
        <strain evidence="5">PL_HMW_Pooled</strain>
        <tissue evidence="5">Head</tissue>
    </source>
</reference>
<evidence type="ECO:0000313" key="6">
    <source>
        <dbReference type="Proteomes" id="UP001219518"/>
    </source>
</evidence>
<reference evidence="5" key="2">
    <citation type="journal article" date="2023" name="BMC Genomics">
        <title>Pest status, molecular evolution, and epigenetic factors derived from the genome assembly of Frankliniella fusca, a thysanopteran phytovirus vector.</title>
        <authorList>
            <person name="Catto M.A."/>
            <person name="Labadie P.E."/>
            <person name="Jacobson A.L."/>
            <person name="Kennedy G.G."/>
            <person name="Srinivasan R."/>
            <person name="Hunt B.G."/>
        </authorList>
    </citation>
    <scope>NUCLEOTIDE SEQUENCE</scope>
    <source>
        <strain evidence="5">PL_HMW_Pooled</strain>
    </source>
</reference>
<organism evidence="5 6">
    <name type="scientific">Frankliniella fusca</name>
    <dbReference type="NCBI Taxonomy" id="407009"/>
    <lineage>
        <taxon>Eukaryota</taxon>
        <taxon>Metazoa</taxon>
        <taxon>Ecdysozoa</taxon>
        <taxon>Arthropoda</taxon>
        <taxon>Hexapoda</taxon>
        <taxon>Insecta</taxon>
        <taxon>Pterygota</taxon>
        <taxon>Neoptera</taxon>
        <taxon>Paraneoptera</taxon>
        <taxon>Thysanoptera</taxon>
        <taxon>Terebrantia</taxon>
        <taxon>Thripoidea</taxon>
        <taxon>Thripidae</taxon>
        <taxon>Frankliniella</taxon>
    </lineage>
</organism>
<evidence type="ECO:0000259" key="4">
    <source>
        <dbReference type="PROSITE" id="PS51135"/>
    </source>
</evidence>